<dbReference type="InterPro" id="IPR017853">
    <property type="entry name" value="GH"/>
</dbReference>
<feature type="region of interest" description="Disordered" evidence="1">
    <location>
        <begin position="25"/>
        <end position="53"/>
    </location>
</feature>
<keyword evidence="5" id="KW-1185">Reference proteome</keyword>
<feature type="domain" description="GH18" evidence="3">
    <location>
        <begin position="58"/>
        <end position="415"/>
    </location>
</feature>
<evidence type="ECO:0000313" key="4">
    <source>
        <dbReference type="EMBL" id="WXB15865.1"/>
    </source>
</evidence>
<feature type="signal peptide" evidence="2">
    <location>
        <begin position="1"/>
        <end position="18"/>
    </location>
</feature>
<dbReference type="PROSITE" id="PS51257">
    <property type="entry name" value="PROKAR_LIPOPROTEIN"/>
    <property type="match status" value="1"/>
</dbReference>
<dbReference type="Proteomes" id="UP001370348">
    <property type="component" value="Chromosome"/>
</dbReference>
<dbReference type="EMBL" id="CP089984">
    <property type="protein sequence ID" value="WXB15865.1"/>
    <property type="molecule type" value="Genomic_DNA"/>
</dbReference>
<name>A0ABZ2LZX9_9BACT</name>
<evidence type="ECO:0000313" key="5">
    <source>
        <dbReference type="Proteomes" id="UP001370348"/>
    </source>
</evidence>
<dbReference type="Gene3D" id="3.20.20.80">
    <property type="entry name" value="Glycosidases"/>
    <property type="match status" value="1"/>
</dbReference>
<dbReference type="InterPro" id="IPR001223">
    <property type="entry name" value="Glyco_hydro18_cat"/>
</dbReference>
<keyword evidence="2" id="KW-0732">Signal</keyword>
<dbReference type="PROSITE" id="PS51910">
    <property type="entry name" value="GH18_2"/>
    <property type="match status" value="1"/>
</dbReference>
<dbReference type="GO" id="GO:0016787">
    <property type="term" value="F:hydrolase activity"/>
    <property type="evidence" value="ECO:0007669"/>
    <property type="project" value="UniProtKB-KW"/>
</dbReference>
<organism evidence="4 5">
    <name type="scientific">Pendulispora albinea</name>
    <dbReference type="NCBI Taxonomy" id="2741071"/>
    <lineage>
        <taxon>Bacteria</taxon>
        <taxon>Pseudomonadati</taxon>
        <taxon>Myxococcota</taxon>
        <taxon>Myxococcia</taxon>
        <taxon>Myxococcales</taxon>
        <taxon>Sorangiineae</taxon>
        <taxon>Pendulisporaceae</taxon>
        <taxon>Pendulispora</taxon>
    </lineage>
</organism>
<keyword evidence="4" id="KW-0378">Hydrolase</keyword>
<protein>
    <submittedName>
        <fullName evidence="4">Glycosyl hydrolase family 18 protein</fullName>
    </submittedName>
</protein>
<dbReference type="SUPFAM" id="SSF51445">
    <property type="entry name" value="(Trans)glycosidases"/>
    <property type="match status" value="1"/>
</dbReference>
<dbReference type="PANTHER" id="PTHR46066:SF2">
    <property type="entry name" value="CHITINASE DOMAIN-CONTAINING PROTEIN 1"/>
    <property type="match status" value="1"/>
</dbReference>
<reference evidence="4 5" key="1">
    <citation type="submission" date="2021-12" db="EMBL/GenBank/DDBJ databases">
        <title>Discovery of the Pendulisporaceae a myxobacterial family with distinct sporulation behavior and unique specialized metabolism.</title>
        <authorList>
            <person name="Garcia R."/>
            <person name="Popoff A."/>
            <person name="Bader C.D."/>
            <person name="Loehr J."/>
            <person name="Walesch S."/>
            <person name="Walt C."/>
            <person name="Boldt J."/>
            <person name="Bunk B."/>
            <person name="Haeckl F.J.F.P.J."/>
            <person name="Gunesch A.P."/>
            <person name="Birkelbach J."/>
            <person name="Nuebel U."/>
            <person name="Pietschmann T."/>
            <person name="Bach T."/>
            <person name="Mueller R."/>
        </authorList>
    </citation>
    <scope>NUCLEOTIDE SEQUENCE [LARGE SCALE GENOMIC DNA]</scope>
    <source>
        <strain evidence="4 5">MSr11954</strain>
    </source>
</reference>
<sequence>MKLRAVAVLFLVSFPSMAACGAAPRAEGTTAEADSTAPPPPEGALEAAEPHGHGHADHRFCGWLHEFPADPKMTDLGYDTFARHARTFDAVHPKWWRMDSTTTFANHPADRATPFGGFHDRRVLAHTTYSGKRTKLVPLVAASVKPDYLYAHTMINDPAVRREHVKNLVALAVSNRYDGLDIDYEHFSRGIGPGQTRDTEREAFSTFIRELSAAMHAAGKIVSLAVPVEAGEPHPIFDYDALSAAADQVHVMTYDFHYEAGEHPGPVSPLGWVHEAVAYIGNVAGGQRNGKFILGLPNYGLYGPEQPPDNFQTIACEPLIRCQAMLSGSYSTTTDHMSHCTMASKPFEPGRAPNLYLANGDHLFFDDLESLEEKVREAKQGKLGGITYWSIGGEPDRPGCRSFFEMVRSYFPQRR</sequence>
<evidence type="ECO:0000259" key="3">
    <source>
        <dbReference type="PROSITE" id="PS51910"/>
    </source>
</evidence>
<gene>
    <name evidence="4" type="ORF">LZC94_01040</name>
</gene>
<evidence type="ECO:0000256" key="2">
    <source>
        <dbReference type="SAM" id="SignalP"/>
    </source>
</evidence>
<dbReference type="SMART" id="SM00636">
    <property type="entry name" value="Glyco_18"/>
    <property type="match status" value="1"/>
</dbReference>
<dbReference type="InterPro" id="IPR011583">
    <property type="entry name" value="Chitinase_II/V-like_cat"/>
</dbReference>
<evidence type="ECO:0000256" key="1">
    <source>
        <dbReference type="SAM" id="MobiDB-lite"/>
    </source>
</evidence>
<dbReference type="RefSeq" id="WP_394825499.1">
    <property type="nucleotide sequence ID" value="NZ_CP089984.1"/>
</dbReference>
<proteinExistence type="predicted"/>
<feature type="chain" id="PRO_5046567545" evidence="2">
    <location>
        <begin position="19"/>
        <end position="415"/>
    </location>
</feature>
<dbReference type="Pfam" id="PF00704">
    <property type="entry name" value="Glyco_hydro_18"/>
    <property type="match status" value="1"/>
</dbReference>
<dbReference type="PANTHER" id="PTHR46066">
    <property type="entry name" value="CHITINASE DOMAIN-CONTAINING PROTEIN 1 FAMILY MEMBER"/>
    <property type="match status" value="1"/>
</dbReference>
<accession>A0ABZ2LZX9</accession>